<comment type="caution">
    <text evidence="2">The sequence shown here is derived from an EMBL/GenBank/DDBJ whole genome shotgun (WGS) entry which is preliminary data.</text>
</comment>
<gene>
    <name evidence="2" type="ORF">Tco025E_08628</name>
</gene>
<protein>
    <submittedName>
        <fullName evidence="2">Uncharacterized protein</fullName>
    </submittedName>
</protein>
<feature type="region of interest" description="Disordered" evidence="1">
    <location>
        <begin position="134"/>
        <end position="153"/>
    </location>
</feature>
<organism evidence="2 3">
    <name type="scientific">Trypanosoma conorhini</name>
    <dbReference type="NCBI Taxonomy" id="83891"/>
    <lineage>
        <taxon>Eukaryota</taxon>
        <taxon>Discoba</taxon>
        <taxon>Euglenozoa</taxon>
        <taxon>Kinetoplastea</taxon>
        <taxon>Metakinetoplastina</taxon>
        <taxon>Trypanosomatida</taxon>
        <taxon>Trypanosomatidae</taxon>
        <taxon>Trypanosoma</taxon>
    </lineage>
</organism>
<evidence type="ECO:0000256" key="1">
    <source>
        <dbReference type="SAM" id="MobiDB-lite"/>
    </source>
</evidence>
<sequence>MHRCFDGVRASNGDPPSDNVLSAVGLRPQFFISDQPRKRHKGALVGMDALSSIESHITAVPDIVVCVSAFPPRSVGAQPTSVVVKRTLKKRKKNNRTSLAMPATSPWCQGPVPRPGGSQEPALYSVAVDWGGRQAVDNQREREQAASPALWGE</sequence>
<name>A0A422N759_9TRYP</name>
<keyword evidence="3" id="KW-1185">Reference proteome</keyword>
<evidence type="ECO:0000313" key="3">
    <source>
        <dbReference type="Proteomes" id="UP000284403"/>
    </source>
</evidence>
<dbReference type="RefSeq" id="XP_029224418.1">
    <property type="nucleotide sequence ID" value="XM_029375472.1"/>
</dbReference>
<dbReference type="EMBL" id="MKKU01000834">
    <property type="protein sequence ID" value="RNF01281.1"/>
    <property type="molecule type" value="Genomic_DNA"/>
</dbReference>
<dbReference type="GeneID" id="40322239"/>
<feature type="region of interest" description="Disordered" evidence="1">
    <location>
        <begin position="96"/>
        <end position="121"/>
    </location>
</feature>
<dbReference type="AlphaFoldDB" id="A0A422N759"/>
<proteinExistence type="predicted"/>
<evidence type="ECO:0000313" key="2">
    <source>
        <dbReference type="EMBL" id="RNF01281.1"/>
    </source>
</evidence>
<reference evidence="2 3" key="1">
    <citation type="journal article" date="2018" name="BMC Genomics">
        <title>Genomic comparison of Trypanosoma conorhini and Trypanosoma rangeli to Trypanosoma cruzi strains of high and low virulence.</title>
        <authorList>
            <person name="Bradwell K.R."/>
            <person name="Koparde V.N."/>
            <person name="Matveyev A.V."/>
            <person name="Serrano M.G."/>
            <person name="Alves J.M."/>
            <person name="Parikh H."/>
            <person name="Huang B."/>
            <person name="Lee V."/>
            <person name="Espinosa-Alvarez O."/>
            <person name="Ortiz P.A."/>
            <person name="Costa-Martins A.G."/>
            <person name="Teixeira M.M."/>
            <person name="Buck G.A."/>
        </authorList>
    </citation>
    <scope>NUCLEOTIDE SEQUENCE [LARGE SCALE GENOMIC DNA]</scope>
    <source>
        <strain evidence="2 3">025E</strain>
    </source>
</reference>
<accession>A0A422N759</accession>
<dbReference type="Proteomes" id="UP000284403">
    <property type="component" value="Unassembled WGS sequence"/>
</dbReference>